<proteinExistence type="inferred from homology"/>
<protein>
    <submittedName>
        <fullName evidence="12">Glutamine ABC transporter permease</fullName>
    </submittedName>
</protein>
<evidence type="ECO:0000256" key="7">
    <source>
        <dbReference type="ARBA" id="ARBA00022970"/>
    </source>
</evidence>
<dbReference type="NCBIfam" id="TIGR01726">
    <property type="entry name" value="HEQRo_perm_3TM"/>
    <property type="match status" value="1"/>
</dbReference>
<keyword evidence="4 10" id="KW-0813">Transport</keyword>
<dbReference type="GO" id="GO:0022857">
    <property type="term" value="F:transmembrane transporter activity"/>
    <property type="evidence" value="ECO:0007669"/>
    <property type="project" value="InterPro"/>
</dbReference>
<dbReference type="NCBIfam" id="NF007028">
    <property type="entry name" value="PRK09494.1"/>
    <property type="match status" value="1"/>
</dbReference>
<feature type="transmembrane region" description="Helical" evidence="10">
    <location>
        <begin position="20"/>
        <end position="40"/>
    </location>
</feature>
<dbReference type="AlphaFoldDB" id="A0A147GNQ8"/>
<dbReference type="Proteomes" id="UP000072741">
    <property type="component" value="Unassembled WGS sequence"/>
</dbReference>
<dbReference type="GO" id="GO:0006865">
    <property type="term" value="P:amino acid transport"/>
    <property type="evidence" value="ECO:0007669"/>
    <property type="project" value="UniProtKB-KW"/>
</dbReference>
<evidence type="ECO:0000256" key="3">
    <source>
        <dbReference type="ARBA" id="ARBA00010072"/>
    </source>
</evidence>
<sequence length="218" mass="23443">MNFDWSAVADALPSLLQGARLTLLIAAIGLGGGVLLGFAVGIGRAYGGRLLRAVALCYVDLIRGTPMVVQAMFLYFAMPIILHTRIEALHAAIITIALNSGAYLSEVVRSAFLSIQPGLRNAGLALGMPFHRVVIHIIGPLAFRRLIAPLGNQCMTSLKDTSIFIVIGVGELTRQGQEVIAGNFRSVEVWASVAVFYLIMTGCIALALRVIERRMKIL</sequence>
<feature type="transmembrane region" description="Helical" evidence="10">
    <location>
        <begin position="189"/>
        <end position="211"/>
    </location>
</feature>
<keyword evidence="7" id="KW-0029">Amino-acid transport</keyword>
<feature type="transmembrane region" description="Helical" evidence="10">
    <location>
        <begin position="124"/>
        <end position="143"/>
    </location>
</feature>
<dbReference type="EMBL" id="LDSL01000144">
    <property type="protein sequence ID" value="KTT15437.1"/>
    <property type="molecule type" value="Genomic_DNA"/>
</dbReference>
<evidence type="ECO:0000313" key="12">
    <source>
        <dbReference type="EMBL" id="KTT15437.1"/>
    </source>
</evidence>
<keyword evidence="8 10" id="KW-1133">Transmembrane helix</keyword>
<keyword evidence="5" id="KW-1003">Cell membrane</keyword>
<dbReference type="GO" id="GO:0043190">
    <property type="term" value="C:ATP-binding cassette (ABC) transporter complex"/>
    <property type="evidence" value="ECO:0007669"/>
    <property type="project" value="InterPro"/>
</dbReference>
<reference evidence="12 13" key="1">
    <citation type="journal article" date="2016" name="Front. Microbiol.">
        <title>Genomic Resource of Rice Seed Associated Bacteria.</title>
        <authorList>
            <person name="Midha S."/>
            <person name="Bansal K."/>
            <person name="Sharma S."/>
            <person name="Kumar N."/>
            <person name="Patil P.P."/>
            <person name="Chaudhry V."/>
            <person name="Patil P.B."/>
        </authorList>
    </citation>
    <scope>NUCLEOTIDE SEQUENCE [LARGE SCALE GENOMIC DNA]</scope>
    <source>
        <strain evidence="12 13">NS331</strain>
    </source>
</reference>
<evidence type="ECO:0000256" key="5">
    <source>
        <dbReference type="ARBA" id="ARBA00022475"/>
    </source>
</evidence>
<dbReference type="InterPro" id="IPR035906">
    <property type="entry name" value="MetI-like_sf"/>
</dbReference>
<dbReference type="PROSITE" id="PS50928">
    <property type="entry name" value="ABC_TM1"/>
    <property type="match status" value="1"/>
</dbReference>
<dbReference type="SUPFAM" id="SSF161098">
    <property type="entry name" value="MetI-like"/>
    <property type="match status" value="1"/>
</dbReference>
<dbReference type="PANTHER" id="PTHR30614:SF20">
    <property type="entry name" value="GLUTAMINE TRANSPORT SYSTEM PERMEASE PROTEIN GLNP"/>
    <property type="match status" value="1"/>
</dbReference>
<organism evidence="12 13">
    <name type="scientific">Pseudacidovorax intermedius</name>
    <dbReference type="NCBI Taxonomy" id="433924"/>
    <lineage>
        <taxon>Bacteria</taxon>
        <taxon>Pseudomonadati</taxon>
        <taxon>Pseudomonadota</taxon>
        <taxon>Betaproteobacteria</taxon>
        <taxon>Burkholderiales</taxon>
        <taxon>Comamonadaceae</taxon>
        <taxon>Pseudacidovorax</taxon>
    </lineage>
</organism>
<keyword evidence="9 10" id="KW-0472">Membrane</keyword>
<dbReference type="Gene3D" id="1.10.3720.10">
    <property type="entry name" value="MetI-like"/>
    <property type="match status" value="1"/>
</dbReference>
<gene>
    <name evidence="12" type="primary">glnP</name>
    <name evidence="12" type="ORF">NS331_20805</name>
</gene>
<dbReference type="InterPro" id="IPR010065">
    <property type="entry name" value="AA_ABC_transptr_permease_3TM"/>
</dbReference>
<feature type="transmembrane region" description="Helical" evidence="10">
    <location>
        <begin position="61"/>
        <end position="82"/>
    </location>
</feature>
<feature type="transmembrane region" description="Helical" evidence="10">
    <location>
        <begin position="88"/>
        <end position="112"/>
    </location>
</feature>
<evidence type="ECO:0000256" key="10">
    <source>
        <dbReference type="RuleBase" id="RU363032"/>
    </source>
</evidence>
<evidence type="ECO:0000313" key="13">
    <source>
        <dbReference type="Proteomes" id="UP000072741"/>
    </source>
</evidence>
<comment type="caution">
    <text evidence="12">The sequence shown here is derived from an EMBL/GenBank/DDBJ whole genome shotgun (WGS) entry which is preliminary data.</text>
</comment>
<accession>A0A147GNQ8</accession>
<dbReference type="InterPro" id="IPR043429">
    <property type="entry name" value="ArtM/GltK/GlnP/TcyL/YhdX-like"/>
</dbReference>
<comment type="similarity">
    <text evidence="3">Belongs to the binding-protein-dependent transport system permease family. HisMQ subfamily.</text>
</comment>
<dbReference type="CDD" id="cd06261">
    <property type="entry name" value="TM_PBP2"/>
    <property type="match status" value="1"/>
</dbReference>
<dbReference type="PANTHER" id="PTHR30614">
    <property type="entry name" value="MEMBRANE COMPONENT OF AMINO ACID ABC TRANSPORTER"/>
    <property type="match status" value="1"/>
</dbReference>
<dbReference type="Pfam" id="PF00528">
    <property type="entry name" value="BPD_transp_1"/>
    <property type="match status" value="1"/>
</dbReference>
<comment type="function">
    <text evidence="1">Part of the binding-protein-dependent transport system for glutamine; probably responsible for the translocation of the substrate across the membrane.</text>
</comment>
<evidence type="ECO:0000256" key="2">
    <source>
        <dbReference type="ARBA" id="ARBA00004429"/>
    </source>
</evidence>
<feature type="domain" description="ABC transmembrane type-1" evidence="11">
    <location>
        <begin position="19"/>
        <end position="208"/>
    </location>
</feature>
<evidence type="ECO:0000256" key="6">
    <source>
        <dbReference type="ARBA" id="ARBA00022692"/>
    </source>
</evidence>
<keyword evidence="6 10" id="KW-0812">Transmembrane</keyword>
<dbReference type="OrthoDB" id="7026155at2"/>
<comment type="subcellular location">
    <subcellularLocation>
        <location evidence="2">Cell inner membrane</location>
        <topology evidence="2">Multi-pass membrane protein</topology>
    </subcellularLocation>
    <subcellularLocation>
        <location evidence="10">Cell membrane</location>
        <topology evidence="10">Multi-pass membrane protein</topology>
    </subcellularLocation>
</comment>
<evidence type="ECO:0000259" key="11">
    <source>
        <dbReference type="PROSITE" id="PS50928"/>
    </source>
</evidence>
<dbReference type="PATRIC" id="fig|433924.3.peg.1193"/>
<evidence type="ECO:0000256" key="9">
    <source>
        <dbReference type="ARBA" id="ARBA00023136"/>
    </source>
</evidence>
<dbReference type="RefSeq" id="WP_058643852.1">
    <property type="nucleotide sequence ID" value="NZ_LDSL01000144.1"/>
</dbReference>
<evidence type="ECO:0000256" key="8">
    <source>
        <dbReference type="ARBA" id="ARBA00022989"/>
    </source>
</evidence>
<keyword evidence="13" id="KW-1185">Reference proteome</keyword>
<evidence type="ECO:0000256" key="4">
    <source>
        <dbReference type="ARBA" id="ARBA00022448"/>
    </source>
</evidence>
<evidence type="ECO:0000256" key="1">
    <source>
        <dbReference type="ARBA" id="ARBA00003159"/>
    </source>
</evidence>
<dbReference type="InterPro" id="IPR000515">
    <property type="entry name" value="MetI-like"/>
</dbReference>
<name>A0A147GNQ8_9BURK</name>